<gene>
    <name evidence="1" type="ORF">Gogos_012835</name>
</gene>
<comment type="caution">
    <text evidence="1">The sequence shown here is derived from an EMBL/GenBank/DDBJ whole genome shotgun (WGS) entry which is preliminary data.</text>
</comment>
<dbReference type="Proteomes" id="UP000593579">
    <property type="component" value="Unassembled WGS sequence"/>
</dbReference>
<accession>A0A7J9BTT3</accession>
<organism evidence="1 2">
    <name type="scientific">Gossypium gossypioides</name>
    <name type="common">Mexican cotton</name>
    <name type="synonym">Selera gossypioides</name>
    <dbReference type="NCBI Taxonomy" id="34282"/>
    <lineage>
        <taxon>Eukaryota</taxon>
        <taxon>Viridiplantae</taxon>
        <taxon>Streptophyta</taxon>
        <taxon>Embryophyta</taxon>
        <taxon>Tracheophyta</taxon>
        <taxon>Spermatophyta</taxon>
        <taxon>Magnoliopsida</taxon>
        <taxon>eudicotyledons</taxon>
        <taxon>Gunneridae</taxon>
        <taxon>Pentapetalae</taxon>
        <taxon>rosids</taxon>
        <taxon>malvids</taxon>
        <taxon>Malvales</taxon>
        <taxon>Malvaceae</taxon>
        <taxon>Malvoideae</taxon>
        <taxon>Gossypium</taxon>
    </lineage>
</organism>
<name>A0A7J9BTT3_GOSGO</name>
<sequence length="31" mass="3765">MHPMEVYRLDGDHLAYENWPNSKNCWRSLSD</sequence>
<dbReference type="AlphaFoldDB" id="A0A7J9BTT3"/>
<reference evidence="1 2" key="1">
    <citation type="journal article" date="2019" name="Genome Biol. Evol.">
        <title>Insights into the evolution of the New World diploid cottons (Gossypium, subgenus Houzingenia) based on genome sequencing.</title>
        <authorList>
            <person name="Grover C.E."/>
            <person name="Arick M.A. 2nd"/>
            <person name="Thrash A."/>
            <person name="Conover J.L."/>
            <person name="Sanders W.S."/>
            <person name="Peterson D.G."/>
            <person name="Frelichowski J.E."/>
            <person name="Scheffler J.A."/>
            <person name="Scheffler B.E."/>
            <person name="Wendel J.F."/>
        </authorList>
    </citation>
    <scope>NUCLEOTIDE SEQUENCE [LARGE SCALE GENOMIC DNA]</scope>
    <source>
        <strain evidence="1">5</strain>
        <tissue evidence="1">Leaf</tissue>
    </source>
</reference>
<protein>
    <submittedName>
        <fullName evidence="1">Uncharacterized protein</fullName>
    </submittedName>
</protein>
<evidence type="ECO:0000313" key="2">
    <source>
        <dbReference type="Proteomes" id="UP000593579"/>
    </source>
</evidence>
<evidence type="ECO:0000313" key="1">
    <source>
        <dbReference type="EMBL" id="MBA0739574.1"/>
    </source>
</evidence>
<keyword evidence="2" id="KW-1185">Reference proteome</keyword>
<proteinExistence type="predicted"/>
<dbReference type="EMBL" id="JABEZY010000006">
    <property type="protein sequence ID" value="MBA0739574.1"/>
    <property type="molecule type" value="Genomic_DNA"/>
</dbReference>
<dbReference type="OrthoDB" id="10274160at2759"/>